<dbReference type="InterPro" id="IPR002182">
    <property type="entry name" value="NB-ARC"/>
</dbReference>
<keyword evidence="8" id="KW-1133">Transmembrane helix</keyword>
<evidence type="ECO:0000256" key="8">
    <source>
        <dbReference type="SAM" id="Phobius"/>
    </source>
</evidence>
<keyword evidence="3" id="KW-0677">Repeat</keyword>
<dbReference type="OrthoDB" id="67700at2759"/>
<evidence type="ECO:0000256" key="7">
    <source>
        <dbReference type="SAM" id="MobiDB-lite"/>
    </source>
</evidence>
<dbReference type="PANTHER" id="PTHR23155">
    <property type="entry name" value="DISEASE RESISTANCE PROTEIN RP"/>
    <property type="match status" value="1"/>
</dbReference>
<comment type="similarity">
    <text evidence="1">Belongs to the disease resistance NB-LRR family.</text>
</comment>
<dbReference type="Pfam" id="PF23598">
    <property type="entry name" value="LRR_14"/>
    <property type="match status" value="1"/>
</dbReference>
<evidence type="ECO:0000256" key="2">
    <source>
        <dbReference type="ARBA" id="ARBA00022614"/>
    </source>
</evidence>
<keyword evidence="5" id="KW-0611">Plant defense</keyword>
<proteinExistence type="inferred from homology"/>
<dbReference type="Gene3D" id="3.40.50.300">
    <property type="entry name" value="P-loop containing nucleotide triphosphate hydrolases"/>
    <property type="match status" value="1"/>
</dbReference>
<feature type="transmembrane region" description="Helical" evidence="8">
    <location>
        <begin position="961"/>
        <end position="984"/>
    </location>
</feature>
<dbReference type="Pfam" id="PF00931">
    <property type="entry name" value="NB-ARC"/>
    <property type="match status" value="1"/>
</dbReference>
<dbReference type="GO" id="GO:0098542">
    <property type="term" value="P:defense response to other organism"/>
    <property type="evidence" value="ECO:0007669"/>
    <property type="project" value="TreeGrafter"/>
</dbReference>
<dbReference type="InterPro" id="IPR003593">
    <property type="entry name" value="AAA+_ATPase"/>
</dbReference>
<dbReference type="Pfam" id="PF25019">
    <property type="entry name" value="LRR_R13L1-DRL21"/>
    <property type="match status" value="1"/>
</dbReference>
<feature type="region of interest" description="Disordered" evidence="7">
    <location>
        <begin position="437"/>
        <end position="486"/>
    </location>
</feature>
<dbReference type="PANTHER" id="PTHR23155:SF1211">
    <property type="entry name" value="OS09G0313500 PROTEIN"/>
    <property type="match status" value="1"/>
</dbReference>
<dbReference type="InterPro" id="IPR041118">
    <property type="entry name" value="Rx_N"/>
</dbReference>
<dbReference type="Gene3D" id="3.80.10.10">
    <property type="entry name" value="Ribonuclease Inhibitor"/>
    <property type="match status" value="1"/>
</dbReference>
<dbReference type="AlphaFoldDB" id="A0A811PLX5"/>
<dbReference type="InterPro" id="IPR055414">
    <property type="entry name" value="LRR_R13L4/SHOC2-like"/>
</dbReference>
<evidence type="ECO:0000256" key="3">
    <source>
        <dbReference type="ARBA" id="ARBA00022737"/>
    </source>
</evidence>
<reference evidence="10" key="1">
    <citation type="submission" date="2020-10" db="EMBL/GenBank/DDBJ databases">
        <authorList>
            <person name="Han B."/>
            <person name="Lu T."/>
            <person name="Zhao Q."/>
            <person name="Huang X."/>
            <person name="Zhao Y."/>
        </authorList>
    </citation>
    <scope>NUCLEOTIDE SEQUENCE</scope>
</reference>
<dbReference type="Proteomes" id="UP000604825">
    <property type="component" value="Unassembled WGS sequence"/>
</dbReference>
<comment type="caution">
    <text evidence="10">The sequence shown here is derived from an EMBL/GenBank/DDBJ whole genome shotgun (WGS) entry which is preliminary data.</text>
</comment>
<dbReference type="Gene3D" id="1.20.5.4130">
    <property type="match status" value="1"/>
</dbReference>
<evidence type="ECO:0000256" key="6">
    <source>
        <dbReference type="ARBA" id="ARBA00023054"/>
    </source>
</evidence>
<dbReference type="SUPFAM" id="SSF52058">
    <property type="entry name" value="L domain-like"/>
    <property type="match status" value="1"/>
</dbReference>
<name>A0A811PLX5_9POAL</name>
<dbReference type="Pfam" id="PF23559">
    <property type="entry name" value="WHD_DRP"/>
    <property type="match status" value="1"/>
</dbReference>
<keyword evidence="8" id="KW-0812">Transmembrane</keyword>
<feature type="compositionally biased region" description="Low complexity" evidence="7">
    <location>
        <begin position="452"/>
        <end position="472"/>
    </location>
</feature>
<dbReference type="PRINTS" id="PR00364">
    <property type="entry name" value="DISEASERSIST"/>
</dbReference>
<dbReference type="InterPro" id="IPR058922">
    <property type="entry name" value="WHD_DRP"/>
</dbReference>
<dbReference type="InterPro" id="IPR027417">
    <property type="entry name" value="P-loop_NTPase"/>
</dbReference>
<feature type="domain" description="AAA+ ATPase" evidence="9">
    <location>
        <begin position="166"/>
        <end position="300"/>
    </location>
</feature>
<accession>A0A811PLX5</accession>
<evidence type="ECO:0000259" key="9">
    <source>
        <dbReference type="SMART" id="SM00382"/>
    </source>
</evidence>
<sequence>MASSLTMFVGNLVLAEISEHRAVKGDVNRLKKNYERVALMMESAERKVMLDDEVGRYWLKRVKDHMYQVENVVDQWIIKNDKPRGSLRRTISCGDHSGLIKVAAAIKELNVDFESILKLPVETKTNQHAIRSYGKTAPDCNADIIGDYVDSDASDIIELLHSSKKRCRLIAIVGMVGIGKTTLARRIYHRVKVGDGNTHHFEKKLWIRFSIDLSSLIMWSDRRKEGPTKAQLQNLGAEIANKKFLLVVDSIWTENVWEALLEGPLQQGNSESSRVIVITRNKHIAKRIGAGHIHYVKRMNNIDALSLLFRRASISENDEADLKDIGQQIVKKCDVFPENFFIEKQYIIQQWISEGFIVEKRKLTMEEVAEYYFDELIGRGLLHLEFGNAGAIGAKMPIMIRSFAKDVSDYENFCNESVSITNLFEVRRLSIVENNEFKDHNDDGNENENGDSGEIIGAEENINDNTANNNHRNNNEARREANTGESVSLHGLRRMKYLRTLVLHKSTIPDGIQVDMFKQLNLLRVLDLREVQGIRALPISIGSLEHLRYLNISETNIRKVPRSIVYLRMLQYLLLRNCSEIQTLPKGIRQLRYLRCLDISGTGIKDINWSFSGMEELISMQGFPIGDNIGSLQSLDLKFPKKLDILRIDGLEEILEPPPENKWPIKKYQLKELELCYINVDPPLVPDDTIDKRRQVLDRFVPHKRLVHLKIQNYYGKQYPSWILTLSNLHGLHLQNCVWCKKLPSLGELPQLKFLAVTGFDNLCSLGMEFRGDLQGKVAFRRLQQLFIGDMKALHTWSDLQSHDLPQLQILRLLGCINLVVIPLILQESTTLMRLEVDTRTKTMIEDKLQGFTKGKVVNMDDTWELQQDRIVIADVAPQNVHPPHQQDEIVEAADQQNAHPSQQDEIVQATVAPQNAQPPQQEIVEAEVAPQNTHPHEQDEVVEERVALQKKMPKIFQLDIINVVLTIFATTILCSILYILYVLRS</sequence>
<protein>
    <recommendedName>
        <fullName evidence="9">AAA+ ATPase domain-containing protein</fullName>
    </recommendedName>
</protein>
<dbReference type="EMBL" id="CAJGYO010000007">
    <property type="protein sequence ID" value="CAD6246502.1"/>
    <property type="molecule type" value="Genomic_DNA"/>
</dbReference>
<dbReference type="InterPro" id="IPR056789">
    <property type="entry name" value="LRR_R13L1-DRL21"/>
</dbReference>
<dbReference type="InterPro" id="IPR032675">
    <property type="entry name" value="LRR_dom_sf"/>
</dbReference>
<dbReference type="SMART" id="SM00382">
    <property type="entry name" value="AAA"/>
    <property type="match status" value="1"/>
</dbReference>
<organism evidence="10 11">
    <name type="scientific">Miscanthus lutarioriparius</name>
    <dbReference type="NCBI Taxonomy" id="422564"/>
    <lineage>
        <taxon>Eukaryota</taxon>
        <taxon>Viridiplantae</taxon>
        <taxon>Streptophyta</taxon>
        <taxon>Embryophyta</taxon>
        <taxon>Tracheophyta</taxon>
        <taxon>Spermatophyta</taxon>
        <taxon>Magnoliopsida</taxon>
        <taxon>Liliopsida</taxon>
        <taxon>Poales</taxon>
        <taxon>Poaceae</taxon>
        <taxon>PACMAD clade</taxon>
        <taxon>Panicoideae</taxon>
        <taxon>Andropogonodae</taxon>
        <taxon>Andropogoneae</taxon>
        <taxon>Saccharinae</taxon>
        <taxon>Miscanthus</taxon>
    </lineage>
</organism>
<evidence type="ECO:0000256" key="5">
    <source>
        <dbReference type="ARBA" id="ARBA00022821"/>
    </source>
</evidence>
<keyword evidence="2" id="KW-0433">Leucine-rich repeat</keyword>
<dbReference type="InterPro" id="IPR044974">
    <property type="entry name" value="Disease_R_plants"/>
</dbReference>
<dbReference type="Pfam" id="PF18052">
    <property type="entry name" value="Rx_N"/>
    <property type="match status" value="1"/>
</dbReference>
<feature type="compositionally biased region" description="Basic and acidic residues" evidence="7">
    <location>
        <begin position="473"/>
        <end position="482"/>
    </location>
</feature>
<dbReference type="SUPFAM" id="SSF52540">
    <property type="entry name" value="P-loop containing nucleoside triphosphate hydrolases"/>
    <property type="match status" value="1"/>
</dbReference>
<evidence type="ECO:0000313" key="10">
    <source>
        <dbReference type="EMBL" id="CAD6246502.1"/>
    </source>
</evidence>
<keyword evidence="8" id="KW-0472">Membrane</keyword>
<evidence type="ECO:0000256" key="1">
    <source>
        <dbReference type="ARBA" id="ARBA00008894"/>
    </source>
</evidence>
<keyword evidence="4" id="KW-0547">Nucleotide-binding</keyword>
<gene>
    <name evidence="10" type="ORF">NCGR_LOCUS30755</name>
</gene>
<keyword evidence="6" id="KW-0175">Coiled coil</keyword>
<dbReference type="GO" id="GO:0043531">
    <property type="term" value="F:ADP binding"/>
    <property type="evidence" value="ECO:0007669"/>
    <property type="project" value="InterPro"/>
</dbReference>
<evidence type="ECO:0000313" key="11">
    <source>
        <dbReference type="Proteomes" id="UP000604825"/>
    </source>
</evidence>
<keyword evidence="11" id="KW-1185">Reference proteome</keyword>
<evidence type="ECO:0000256" key="4">
    <source>
        <dbReference type="ARBA" id="ARBA00022741"/>
    </source>
</evidence>